<dbReference type="InterPro" id="IPR050955">
    <property type="entry name" value="Plant_Biomass_Hydrol_Est"/>
</dbReference>
<dbReference type="PANTHER" id="PTHR43037">
    <property type="entry name" value="UNNAMED PRODUCT-RELATED"/>
    <property type="match status" value="1"/>
</dbReference>
<evidence type="ECO:0000313" key="4">
    <source>
        <dbReference type="Proteomes" id="UP001487296"/>
    </source>
</evidence>
<dbReference type="Pfam" id="PF00326">
    <property type="entry name" value="Peptidase_S9"/>
    <property type="match status" value="1"/>
</dbReference>
<dbReference type="Proteomes" id="UP001487296">
    <property type="component" value="Unassembled WGS sequence"/>
</dbReference>
<sequence>MVWTSMLAHAFNASKEQITTLGITMGYRKCVITNENSTEAPILVVYLHGGSSKGNDNEKQLLEPGTDSIARYLETHGINAIFLIPQCPTDKSWGGPMNTMLKAMIDRYASEGVADTNRIYIFGGSMGGTGTWGMLSAYPNFFAAAMPVAANPSKTVVENVATTPAYTVMGTADAIMKVETAASFVEELKALDDDVRMDVEEGWTHETTCIQSYTTARLEWVFSHRRGTPSAILRPTSVSQVVSSQFFSIDGKRLSNPVASKLIIRRDILADGTTKVTKTVAPTSY</sequence>
<evidence type="ECO:0000313" key="3">
    <source>
        <dbReference type="EMBL" id="MEQ2485993.1"/>
    </source>
</evidence>
<comment type="caution">
    <text evidence="3">The sequence shown here is derived from an EMBL/GenBank/DDBJ whole genome shotgun (WGS) entry which is preliminary data.</text>
</comment>
<proteinExistence type="predicted"/>
<name>A0ABV1FNK9_9BACT</name>
<dbReference type="EMBL" id="JBBNFP010000006">
    <property type="protein sequence ID" value="MEQ2485993.1"/>
    <property type="molecule type" value="Genomic_DNA"/>
</dbReference>
<dbReference type="Gene3D" id="3.40.50.1820">
    <property type="entry name" value="alpha/beta hydrolase"/>
    <property type="match status" value="1"/>
</dbReference>
<dbReference type="InterPro" id="IPR001375">
    <property type="entry name" value="Peptidase_S9_cat"/>
</dbReference>
<protein>
    <submittedName>
        <fullName evidence="3">Prolyl oligopeptidase family serine peptidase</fullName>
    </submittedName>
</protein>
<feature type="domain" description="Peptidase S9 prolyl oligopeptidase catalytic" evidence="2">
    <location>
        <begin position="103"/>
        <end position="149"/>
    </location>
</feature>
<keyword evidence="1" id="KW-0732">Signal</keyword>
<dbReference type="PANTHER" id="PTHR43037:SF1">
    <property type="entry name" value="BLL1128 PROTEIN"/>
    <property type="match status" value="1"/>
</dbReference>
<reference evidence="3 4" key="1">
    <citation type="submission" date="2024-04" db="EMBL/GenBank/DDBJ databases">
        <title>Human intestinal bacterial collection.</title>
        <authorList>
            <person name="Pauvert C."/>
            <person name="Hitch T.C.A."/>
            <person name="Clavel T."/>
        </authorList>
    </citation>
    <scope>NUCLEOTIDE SEQUENCE [LARGE SCALE GENOMIC DNA]</scope>
    <source>
        <strain evidence="3 4">CLA-AA-H145</strain>
    </source>
</reference>
<evidence type="ECO:0000259" key="2">
    <source>
        <dbReference type="Pfam" id="PF00326"/>
    </source>
</evidence>
<accession>A0ABV1FNK9</accession>
<dbReference type="SUPFAM" id="SSF53474">
    <property type="entry name" value="alpha/beta-Hydrolases"/>
    <property type="match status" value="1"/>
</dbReference>
<gene>
    <name evidence="3" type="ORF">AAAT34_02860</name>
</gene>
<keyword evidence="4" id="KW-1185">Reference proteome</keyword>
<evidence type="ECO:0000256" key="1">
    <source>
        <dbReference type="ARBA" id="ARBA00022729"/>
    </source>
</evidence>
<dbReference type="InterPro" id="IPR029058">
    <property type="entry name" value="AB_hydrolase_fold"/>
</dbReference>
<dbReference type="RefSeq" id="WP_349147057.1">
    <property type="nucleotide sequence ID" value="NZ_JBBNFP010000006.1"/>
</dbReference>
<organism evidence="3 4">
    <name type="scientific">Hallella faecis</name>
    <dbReference type="NCBI Taxonomy" id="2841596"/>
    <lineage>
        <taxon>Bacteria</taxon>
        <taxon>Pseudomonadati</taxon>
        <taxon>Bacteroidota</taxon>
        <taxon>Bacteroidia</taxon>
        <taxon>Bacteroidales</taxon>
        <taxon>Prevotellaceae</taxon>
        <taxon>Hallella</taxon>
    </lineage>
</organism>